<evidence type="ECO:0000256" key="5">
    <source>
        <dbReference type="ARBA" id="ARBA00022825"/>
    </source>
</evidence>
<evidence type="ECO:0000259" key="7">
    <source>
        <dbReference type="Pfam" id="PF00082"/>
    </source>
</evidence>
<dbReference type="GO" id="GO:0004252">
    <property type="term" value="F:serine-type endopeptidase activity"/>
    <property type="evidence" value="ECO:0007669"/>
    <property type="project" value="InterPro"/>
</dbReference>
<dbReference type="PANTHER" id="PTHR10795">
    <property type="entry name" value="PROPROTEIN CONVERTASE SUBTILISIN/KEXIN"/>
    <property type="match status" value="1"/>
</dbReference>
<accession>A0A834YY58</accession>
<keyword evidence="3" id="KW-0732">Signal</keyword>
<dbReference type="Gene3D" id="3.40.50.200">
    <property type="entry name" value="Peptidase S8/S53 domain"/>
    <property type="match status" value="1"/>
</dbReference>
<protein>
    <recommendedName>
        <fullName evidence="7">Peptidase S8/S53 domain-containing protein</fullName>
    </recommendedName>
</protein>
<dbReference type="EMBL" id="JABCRI010000012">
    <property type="protein sequence ID" value="KAF8396432.1"/>
    <property type="molecule type" value="Genomic_DNA"/>
</dbReference>
<evidence type="ECO:0000313" key="8">
    <source>
        <dbReference type="EMBL" id="KAF8396432.1"/>
    </source>
</evidence>
<keyword evidence="9" id="KW-1185">Reference proteome</keyword>
<dbReference type="InterPro" id="IPR036852">
    <property type="entry name" value="Peptidase_S8/S53_dom_sf"/>
</dbReference>
<dbReference type="CDD" id="cd02120">
    <property type="entry name" value="PA_subtilisin_like"/>
    <property type="match status" value="1"/>
</dbReference>
<comment type="caution">
    <text evidence="8">The sequence shown here is derived from an EMBL/GenBank/DDBJ whole genome shotgun (WGS) entry which is preliminary data.</text>
</comment>
<dbReference type="GO" id="GO:0006508">
    <property type="term" value="P:proteolysis"/>
    <property type="evidence" value="ECO:0007669"/>
    <property type="project" value="UniProtKB-KW"/>
</dbReference>
<keyword evidence="5" id="KW-0720">Serine protease</keyword>
<dbReference type="InterPro" id="IPR045051">
    <property type="entry name" value="SBT"/>
</dbReference>
<sequence>MQDFLNKLTRKKMSAKSEARPQLSVTFPISTPKPSDSEIYQNLPFAETDPEPILLPLPGKIVVCYNVDGSSESLFVKQAGAVGIIVVRPLARGIDFSLQIPSTLIERKEAEELREYLENERNPIAKISSTMTALNTKPAPKMATFSSMGPNIISPGIIKPDITTPGVNILAAWPPSTLLATKEDFEYSIISGTSMSCPHASAIAGIIKSYHPSWNPSTIKSAMMTTC</sequence>
<evidence type="ECO:0000256" key="6">
    <source>
        <dbReference type="PROSITE-ProRule" id="PRU01240"/>
    </source>
</evidence>
<evidence type="ECO:0000256" key="1">
    <source>
        <dbReference type="ARBA" id="ARBA00011073"/>
    </source>
</evidence>
<evidence type="ECO:0000256" key="3">
    <source>
        <dbReference type="ARBA" id="ARBA00022729"/>
    </source>
</evidence>
<keyword evidence="4" id="KW-0378">Hydrolase</keyword>
<proteinExistence type="inferred from homology"/>
<comment type="caution">
    <text evidence="6">Lacks conserved residue(s) required for the propagation of feature annotation.</text>
</comment>
<dbReference type="OrthoDB" id="4803627at2759"/>
<dbReference type="PROSITE" id="PS00138">
    <property type="entry name" value="SUBTILASE_SER"/>
    <property type="match status" value="1"/>
</dbReference>
<dbReference type="Proteomes" id="UP000655225">
    <property type="component" value="Unassembled WGS sequence"/>
</dbReference>
<dbReference type="PROSITE" id="PS51892">
    <property type="entry name" value="SUBTILASE"/>
    <property type="match status" value="1"/>
</dbReference>
<dbReference type="InterPro" id="IPR000209">
    <property type="entry name" value="Peptidase_S8/S53_dom"/>
</dbReference>
<feature type="domain" description="Peptidase S8/S53" evidence="7">
    <location>
        <begin position="128"/>
        <end position="226"/>
    </location>
</feature>
<evidence type="ECO:0000256" key="2">
    <source>
        <dbReference type="ARBA" id="ARBA00022670"/>
    </source>
</evidence>
<comment type="similarity">
    <text evidence="1 6">Belongs to the peptidase S8 family.</text>
</comment>
<gene>
    <name evidence="8" type="ORF">HHK36_018051</name>
</gene>
<evidence type="ECO:0000313" key="9">
    <source>
        <dbReference type="Proteomes" id="UP000655225"/>
    </source>
</evidence>
<organism evidence="8 9">
    <name type="scientific">Tetracentron sinense</name>
    <name type="common">Spur-leaf</name>
    <dbReference type="NCBI Taxonomy" id="13715"/>
    <lineage>
        <taxon>Eukaryota</taxon>
        <taxon>Viridiplantae</taxon>
        <taxon>Streptophyta</taxon>
        <taxon>Embryophyta</taxon>
        <taxon>Tracheophyta</taxon>
        <taxon>Spermatophyta</taxon>
        <taxon>Magnoliopsida</taxon>
        <taxon>Trochodendrales</taxon>
        <taxon>Trochodendraceae</taxon>
        <taxon>Tetracentron</taxon>
    </lineage>
</organism>
<evidence type="ECO:0000256" key="4">
    <source>
        <dbReference type="ARBA" id="ARBA00022801"/>
    </source>
</evidence>
<keyword evidence="2" id="KW-0645">Protease</keyword>
<name>A0A834YY58_TETSI</name>
<dbReference type="InterPro" id="IPR023828">
    <property type="entry name" value="Peptidase_S8_Ser-AS"/>
</dbReference>
<dbReference type="OMA" id="HELYPMI"/>
<dbReference type="AlphaFoldDB" id="A0A834YY58"/>
<reference evidence="8 9" key="1">
    <citation type="submission" date="2020-04" db="EMBL/GenBank/DDBJ databases">
        <title>Plant Genome Project.</title>
        <authorList>
            <person name="Zhang R.-G."/>
        </authorList>
    </citation>
    <scope>NUCLEOTIDE SEQUENCE [LARGE SCALE GENOMIC DNA]</scope>
    <source>
        <strain evidence="8">YNK0</strain>
        <tissue evidence="8">Leaf</tissue>
    </source>
</reference>
<dbReference type="Pfam" id="PF00082">
    <property type="entry name" value="Peptidase_S8"/>
    <property type="match status" value="1"/>
</dbReference>
<dbReference type="SUPFAM" id="SSF52743">
    <property type="entry name" value="Subtilisin-like"/>
    <property type="match status" value="1"/>
</dbReference>